<name>A0A1H6F9Q7_9GAMM</name>
<sequence length="200" mass="22733">MSYGKFKSVEEVAIKFDITVSDRTPFVAQKPFEILDIVFEMIAKKLKDDTNYINEFAICDALIRPILDIVADNYPLKVWSHVPYNVDEEKGLVGEPDYLIAAKTKYGAMAEPALCVIEAKKDNFDDGWTQALSEMVASSLLQARICYGIVTTGALWQFGKLENNIFVIDPRYLSATTELQQVFNTLNWMFNQINQVENLQ</sequence>
<dbReference type="OrthoDB" id="518124at2"/>
<evidence type="ECO:0000313" key="2">
    <source>
        <dbReference type="Proteomes" id="UP000236724"/>
    </source>
</evidence>
<dbReference type="Proteomes" id="UP000236724">
    <property type="component" value="Unassembled WGS sequence"/>
</dbReference>
<evidence type="ECO:0000313" key="1">
    <source>
        <dbReference type="EMBL" id="SEH06818.1"/>
    </source>
</evidence>
<dbReference type="EMBL" id="FMSV02000506">
    <property type="protein sequence ID" value="SEH06818.1"/>
    <property type="molecule type" value="Genomic_DNA"/>
</dbReference>
<proteinExistence type="predicted"/>
<evidence type="ECO:0008006" key="3">
    <source>
        <dbReference type="Google" id="ProtNLM"/>
    </source>
</evidence>
<reference evidence="1 2" key="1">
    <citation type="submission" date="2016-10" db="EMBL/GenBank/DDBJ databases">
        <authorList>
            <person name="de Groot N.N."/>
        </authorList>
    </citation>
    <scope>NUCLEOTIDE SEQUENCE [LARGE SCALE GENOMIC DNA]</scope>
    <source>
        <strain evidence="1">MBHS1</strain>
    </source>
</reference>
<dbReference type="AlphaFoldDB" id="A0A1H6F9Q7"/>
<gene>
    <name evidence="1" type="ORF">MBHS_02684</name>
</gene>
<protein>
    <recommendedName>
        <fullName evidence="3">Type I restriction enzyme R protein N-terminal domain-containing protein</fullName>
    </recommendedName>
</protein>
<keyword evidence="2" id="KW-1185">Reference proteome</keyword>
<organism evidence="1 2">
    <name type="scientific">Candidatus Venteria ishoeyi</name>
    <dbReference type="NCBI Taxonomy" id="1899563"/>
    <lineage>
        <taxon>Bacteria</taxon>
        <taxon>Pseudomonadati</taxon>
        <taxon>Pseudomonadota</taxon>
        <taxon>Gammaproteobacteria</taxon>
        <taxon>Thiotrichales</taxon>
        <taxon>Thiotrichaceae</taxon>
        <taxon>Venteria</taxon>
    </lineage>
</organism>
<accession>A0A1H6F9Q7</accession>
<dbReference type="RefSeq" id="WP_103920547.1">
    <property type="nucleotide sequence ID" value="NZ_FMSV02000506.1"/>
</dbReference>